<feature type="transmembrane region" description="Helical" evidence="6">
    <location>
        <begin position="42"/>
        <end position="62"/>
    </location>
</feature>
<feature type="transmembrane region" description="Helical" evidence="6">
    <location>
        <begin position="12"/>
        <end position="36"/>
    </location>
</feature>
<evidence type="ECO:0000256" key="1">
    <source>
        <dbReference type="ARBA" id="ARBA00004651"/>
    </source>
</evidence>
<dbReference type="EMBL" id="MWZD01000022">
    <property type="protein sequence ID" value="PRI10214.1"/>
    <property type="molecule type" value="Genomic_DNA"/>
</dbReference>
<evidence type="ECO:0000256" key="5">
    <source>
        <dbReference type="ARBA" id="ARBA00023136"/>
    </source>
</evidence>
<gene>
    <name evidence="7" type="ORF">B4915_12445</name>
</gene>
<evidence type="ECO:0000313" key="8">
    <source>
        <dbReference type="Proteomes" id="UP000238650"/>
    </source>
</evidence>
<protein>
    <recommendedName>
        <fullName evidence="9">Polysaccharide biosynthesis protein</fullName>
    </recommendedName>
</protein>
<dbReference type="RefSeq" id="WP_105806147.1">
    <property type="nucleotide sequence ID" value="NZ_MWZD01000022.1"/>
</dbReference>
<evidence type="ECO:0008006" key="9">
    <source>
        <dbReference type="Google" id="ProtNLM"/>
    </source>
</evidence>
<organism evidence="7 8">
    <name type="scientific">Leucobacter massiliensis</name>
    <dbReference type="NCBI Taxonomy" id="1686285"/>
    <lineage>
        <taxon>Bacteria</taxon>
        <taxon>Bacillati</taxon>
        <taxon>Actinomycetota</taxon>
        <taxon>Actinomycetes</taxon>
        <taxon>Micrococcales</taxon>
        <taxon>Microbacteriaceae</taxon>
        <taxon>Leucobacter</taxon>
    </lineage>
</organism>
<sequence>MTDSAARTRSGLILVLAGTVVSAASSFIVLLIVAPALGPAGYAQFSVYWAALFMVVAVLFGVQQESTRAVAAAPATDEDDPARGPLTSVLAFALVVAATLLVAVGASSPVWSEALFGPGAGGWGFPLALAVASYALVAATNGILAGSGRWGPFSLLAVIDGALRLALVALALALGLDGTALAWAVAIPFPVSLAIVVLGNRRVIRARAIVAGTPGRLAANTARTLAASVATAILINGFPVFLSLFGRTDAATLGAVILAVTLTRAPILVPLTALQSMLIARLSAVREGRGRLLAAVLGIVAALTGLVAAFVWLWGGPLLARFFGEGFVLSSATLAGLVAAAGALGVLTATGAAALARERHTAFAAGWLAAAVLALALLALLPLPLEARVVIALLAGPLLGAVVHLAVTRDR</sequence>
<feature type="transmembrane region" description="Helical" evidence="6">
    <location>
        <begin position="389"/>
        <end position="407"/>
    </location>
</feature>
<dbReference type="PANTHER" id="PTHR30250:SF11">
    <property type="entry name" value="O-ANTIGEN TRANSPORTER-RELATED"/>
    <property type="match status" value="1"/>
</dbReference>
<dbReference type="OrthoDB" id="4771963at2"/>
<feature type="transmembrane region" description="Helical" evidence="6">
    <location>
        <begin position="225"/>
        <end position="245"/>
    </location>
</feature>
<feature type="transmembrane region" description="Helical" evidence="6">
    <location>
        <begin position="362"/>
        <end position="383"/>
    </location>
</feature>
<dbReference type="Proteomes" id="UP000238650">
    <property type="component" value="Unassembled WGS sequence"/>
</dbReference>
<comment type="subcellular location">
    <subcellularLocation>
        <location evidence="1">Cell membrane</location>
        <topology evidence="1">Multi-pass membrane protein</topology>
    </subcellularLocation>
</comment>
<feature type="transmembrane region" description="Helical" evidence="6">
    <location>
        <begin position="153"/>
        <end position="174"/>
    </location>
</feature>
<feature type="transmembrane region" description="Helical" evidence="6">
    <location>
        <begin position="292"/>
        <end position="314"/>
    </location>
</feature>
<feature type="transmembrane region" description="Helical" evidence="6">
    <location>
        <begin position="123"/>
        <end position="146"/>
    </location>
</feature>
<evidence type="ECO:0000256" key="3">
    <source>
        <dbReference type="ARBA" id="ARBA00022692"/>
    </source>
</evidence>
<dbReference type="PANTHER" id="PTHR30250">
    <property type="entry name" value="PST FAMILY PREDICTED COLANIC ACID TRANSPORTER"/>
    <property type="match status" value="1"/>
</dbReference>
<dbReference type="GO" id="GO:0005886">
    <property type="term" value="C:plasma membrane"/>
    <property type="evidence" value="ECO:0007669"/>
    <property type="project" value="UniProtKB-SubCell"/>
</dbReference>
<feature type="transmembrane region" description="Helical" evidence="6">
    <location>
        <begin position="180"/>
        <end position="199"/>
    </location>
</feature>
<reference evidence="7 8" key="1">
    <citation type="journal article" date="2017" name="New Microbes New Infect">
        <title>Genome sequence of 'Leucobacter massiliensis' sp. nov. isolated from human pharynx after travel to the 2014 Hajj.</title>
        <authorList>
            <person name="Leangapichart T."/>
            <person name="Gautret P."/>
            <person name="Nguyen T.T."/>
            <person name="Armstrong N."/>
            <person name="Rolain J.M."/>
        </authorList>
    </citation>
    <scope>NUCLEOTIDE SEQUENCE [LARGE SCALE GENOMIC DNA]</scope>
    <source>
        <strain evidence="7 8">122RC15</strain>
    </source>
</reference>
<evidence type="ECO:0000313" key="7">
    <source>
        <dbReference type="EMBL" id="PRI10214.1"/>
    </source>
</evidence>
<evidence type="ECO:0000256" key="6">
    <source>
        <dbReference type="SAM" id="Phobius"/>
    </source>
</evidence>
<comment type="caution">
    <text evidence="7">The sequence shown here is derived from an EMBL/GenBank/DDBJ whole genome shotgun (WGS) entry which is preliminary data.</text>
</comment>
<accession>A0A2S9QKU7</accession>
<keyword evidence="2" id="KW-1003">Cell membrane</keyword>
<evidence type="ECO:0000256" key="2">
    <source>
        <dbReference type="ARBA" id="ARBA00022475"/>
    </source>
</evidence>
<keyword evidence="5 6" id="KW-0472">Membrane</keyword>
<name>A0A2S9QKU7_9MICO</name>
<feature type="transmembrane region" description="Helical" evidence="6">
    <location>
        <begin position="251"/>
        <end position="271"/>
    </location>
</feature>
<evidence type="ECO:0000256" key="4">
    <source>
        <dbReference type="ARBA" id="ARBA00022989"/>
    </source>
</evidence>
<dbReference type="AlphaFoldDB" id="A0A2S9QKU7"/>
<keyword evidence="8" id="KW-1185">Reference proteome</keyword>
<dbReference type="InterPro" id="IPR050833">
    <property type="entry name" value="Poly_Biosynth_Transport"/>
</dbReference>
<feature type="transmembrane region" description="Helical" evidence="6">
    <location>
        <begin position="89"/>
        <end position="111"/>
    </location>
</feature>
<proteinExistence type="predicted"/>
<feature type="transmembrane region" description="Helical" evidence="6">
    <location>
        <begin position="334"/>
        <end position="355"/>
    </location>
</feature>
<keyword evidence="4 6" id="KW-1133">Transmembrane helix</keyword>
<keyword evidence="3 6" id="KW-0812">Transmembrane</keyword>